<sequence length="84" mass="9165">MADLKVGKVTHYYDKIGVAIVELDSPLANGEKVKFSRGGEDIFEQNVESMQVEHKKVDSADKGDVVGLKVNEAVREGADVYKIG</sequence>
<evidence type="ECO:0008006" key="3">
    <source>
        <dbReference type="Google" id="ProtNLM"/>
    </source>
</evidence>
<dbReference type="Gene3D" id="2.40.30.10">
    <property type="entry name" value="Translation factors"/>
    <property type="match status" value="1"/>
</dbReference>
<dbReference type="SUPFAM" id="SSF50447">
    <property type="entry name" value="Translation proteins"/>
    <property type="match status" value="1"/>
</dbReference>
<reference evidence="1 2" key="1">
    <citation type="journal article" date="2016" name="Nat. Commun.">
        <title>Thousands of microbial genomes shed light on interconnected biogeochemical processes in an aquifer system.</title>
        <authorList>
            <person name="Anantharaman K."/>
            <person name="Brown C.T."/>
            <person name="Hug L.A."/>
            <person name="Sharon I."/>
            <person name="Castelle C.J."/>
            <person name="Probst A.J."/>
            <person name="Thomas B.C."/>
            <person name="Singh A."/>
            <person name="Wilkins M.J."/>
            <person name="Karaoz U."/>
            <person name="Brodie E.L."/>
            <person name="Williams K.H."/>
            <person name="Hubbard S.S."/>
            <person name="Banfield J.F."/>
        </authorList>
    </citation>
    <scope>NUCLEOTIDE SEQUENCE [LARGE SCALE GENOMIC DNA]</scope>
</reference>
<evidence type="ECO:0000313" key="1">
    <source>
        <dbReference type="EMBL" id="OGK18192.1"/>
    </source>
</evidence>
<dbReference type="AlphaFoldDB" id="A0A1F7GI62"/>
<dbReference type="Proteomes" id="UP000176850">
    <property type="component" value="Unassembled WGS sequence"/>
</dbReference>
<name>A0A1F7GI62_9BACT</name>
<gene>
    <name evidence="1" type="ORF">A2799_03805</name>
</gene>
<dbReference type="InterPro" id="IPR009000">
    <property type="entry name" value="Transl_B-barrel_sf"/>
</dbReference>
<protein>
    <recommendedName>
        <fullName evidence="3">Translation elongation factor-like protein</fullName>
    </recommendedName>
</protein>
<comment type="caution">
    <text evidence="1">The sequence shown here is derived from an EMBL/GenBank/DDBJ whole genome shotgun (WGS) entry which is preliminary data.</text>
</comment>
<accession>A0A1F7GI62</accession>
<organism evidence="1 2">
    <name type="scientific">Candidatus Roizmanbacteria bacterium RIFCSPHIGHO2_01_FULL_39_24</name>
    <dbReference type="NCBI Taxonomy" id="1802032"/>
    <lineage>
        <taxon>Bacteria</taxon>
        <taxon>Candidatus Roizmaniibacteriota</taxon>
    </lineage>
</organism>
<dbReference type="EMBL" id="MFZH01000035">
    <property type="protein sequence ID" value="OGK18192.1"/>
    <property type="molecule type" value="Genomic_DNA"/>
</dbReference>
<proteinExistence type="predicted"/>
<evidence type="ECO:0000313" key="2">
    <source>
        <dbReference type="Proteomes" id="UP000176850"/>
    </source>
</evidence>